<proteinExistence type="predicted"/>
<comment type="caution">
    <text evidence="1">The sequence shown here is derived from an EMBL/GenBank/DDBJ whole genome shotgun (WGS) entry which is preliminary data.</text>
</comment>
<dbReference type="Proteomes" id="UP000179934">
    <property type="component" value="Unassembled WGS sequence"/>
</dbReference>
<sequence>MKQCQNRLAQYLICRRDGDNAMAAELAESICAFWQARGDQTEHTKWQKVYQDHRNHLTGEAHGQGRRRISFMPIRWLRSITD</sequence>
<reference evidence="1 2" key="1">
    <citation type="submission" date="2016-09" db="EMBL/GenBank/DDBJ databases">
        <title>Draft Genome Sequence of Aeromonas sobria Strain 08005, Isolated from Sick Rana catesbeiana.</title>
        <authorList>
            <person name="Yang Q."/>
        </authorList>
    </citation>
    <scope>NUCLEOTIDE SEQUENCE [LARGE SCALE GENOMIC DNA]</scope>
    <source>
        <strain evidence="1 2">08005</strain>
    </source>
</reference>
<organism evidence="1 2">
    <name type="scientific">Aeromonas sobria</name>
    <dbReference type="NCBI Taxonomy" id="646"/>
    <lineage>
        <taxon>Bacteria</taxon>
        <taxon>Pseudomonadati</taxon>
        <taxon>Pseudomonadota</taxon>
        <taxon>Gammaproteobacteria</taxon>
        <taxon>Aeromonadales</taxon>
        <taxon>Aeromonadaceae</taxon>
        <taxon>Aeromonas</taxon>
    </lineage>
</organism>
<evidence type="ECO:0000313" key="1">
    <source>
        <dbReference type="EMBL" id="OHY88808.1"/>
    </source>
</evidence>
<protein>
    <submittedName>
        <fullName evidence="1">Uncharacterized protein</fullName>
    </submittedName>
</protein>
<gene>
    <name evidence="1" type="ORF">BJD16_06310</name>
</gene>
<accession>A0A1S2CL77</accession>
<evidence type="ECO:0000313" key="2">
    <source>
        <dbReference type="Proteomes" id="UP000179934"/>
    </source>
</evidence>
<name>A0A1S2CL77_AERSO</name>
<dbReference type="EMBL" id="MKFU01000065">
    <property type="protein sequence ID" value="OHY88808.1"/>
    <property type="molecule type" value="Genomic_DNA"/>
</dbReference>
<dbReference type="AlphaFoldDB" id="A0A1S2CL77"/>